<evidence type="ECO:0000313" key="16">
    <source>
        <dbReference type="EMBL" id="HIU48113.1"/>
    </source>
</evidence>
<dbReference type="Gene3D" id="2.10.109.10">
    <property type="entry name" value="Umud Fragment, subunit A"/>
    <property type="match status" value="1"/>
</dbReference>
<keyword evidence="10 12" id="KW-0234">DNA repair</keyword>
<evidence type="ECO:0000256" key="6">
    <source>
        <dbReference type="ARBA" id="ARBA00022813"/>
    </source>
</evidence>
<dbReference type="Pfam" id="PF01726">
    <property type="entry name" value="LexA_DNA_bind"/>
    <property type="match status" value="1"/>
</dbReference>
<feature type="DNA-binding region" description="H-T-H motif" evidence="12">
    <location>
        <begin position="28"/>
        <end position="48"/>
    </location>
</feature>
<dbReference type="InterPro" id="IPR039418">
    <property type="entry name" value="LexA-like"/>
</dbReference>
<evidence type="ECO:0000256" key="11">
    <source>
        <dbReference type="ARBA" id="ARBA00023236"/>
    </source>
</evidence>
<dbReference type="InterPro" id="IPR050077">
    <property type="entry name" value="LexA_repressor"/>
</dbReference>
<keyword evidence="9 12" id="KW-0804">Transcription</keyword>
<reference evidence="16" key="1">
    <citation type="submission" date="2020-10" db="EMBL/GenBank/DDBJ databases">
        <authorList>
            <person name="Gilroy R."/>
        </authorList>
    </citation>
    <scope>NUCLEOTIDE SEQUENCE</scope>
    <source>
        <strain evidence="16">ChiSjej4B22-9803</strain>
    </source>
</reference>
<dbReference type="GO" id="GO:0009432">
    <property type="term" value="P:SOS response"/>
    <property type="evidence" value="ECO:0007669"/>
    <property type="project" value="UniProtKB-UniRule"/>
</dbReference>
<organism evidence="16 17">
    <name type="scientific">Candidatus Avimonoglobus intestinipullorum</name>
    <dbReference type="NCBI Taxonomy" id="2840699"/>
    <lineage>
        <taxon>Bacteria</taxon>
        <taxon>Bacillati</taxon>
        <taxon>Bacillota</taxon>
        <taxon>Clostridia</taxon>
        <taxon>Eubacteriales</taxon>
        <taxon>Candidatus Avimonoglobus</taxon>
    </lineage>
</organism>
<dbReference type="InterPro" id="IPR015927">
    <property type="entry name" value="Peptidase_S24_S26A/B/C"/>
</dbReference>
<dbReference type="GO" id="GO:0045892">
    <property type="term" value="P:negative regulation of DNA-templated transcription"/>
    <property type="evidence" value="ECO:0007669"/>
    <property type="project" value="UniProtKB-UniRule"/>
</dbReference>
<dbReference type="PRINTS" id="PR00726">
    <property type="entry name" value="LEXASERPTASE"/>
</dbReference>
<comment type="subunit">
    <text evidence="12">Homodimer.</text>
</comment>
<keyword evidence="5 12" id="KW-0378">Hydrolase</keyword>
<dbReference type="EC" id="3.4.21.88" evidence="12"/>
<evidence type="ECO:0000256" key="1">
    <source>
        <dbReference type="ARBA" id="ARBA00007484"/>
    </source>
</evidence>
<dbReference type="Gene3D" id="1.10.10.10">
    <property type="entry name" value="Winged helix-like DNA-binding domain superfamily/Winged helix DNA-binding domain"/>
    <property type="match status" value="1"/>
</dbReference>
<reference evidence="16" key="2">
    <citation type="journal article" date="2021" name="PeerJ">
        <title>Extensive microbial diversity within the chicken gut microbiome revealed by metagenomics and culture.</title>
        <authorList>
            <person name="Gilroy R."/>
            <person name="Ravi A."/>
            <person name="Getino M."/>
            <person name="Pursley I."/>
            <person name="Horton D.L."/>
            <person name="Alikhan N.F."/>
            <person name="Baker D."/>
            <person name="Gharbi K."/>
            <person name="Hall N."/>
            <person name="Watson M."/>
            <person name="Adriaenssens E.M."/>
            <person name="Foster-Nyarko E."/>
            <person name="Jarju S."/>
            <person name="Secka A."/>
            <person name="Antonio M."/>
            <person name="Oren A."/>
            <person name="Chaudhuri R.R."/>
            <person name="La Ragione R."/>
            <person name="Hildebrand F."/>
            <person name="Pallen M.J."/>
        </authorList>
    </citation>
    <scope>NUCLEOTIDE SEQUENCE</scope>
    <source>
        <strain evidence="16">ChiSjej4B22-9803</strain>
    </source>
</reference>
<dbReference type="AlphaFoldDB" id="A0A9D1S6D2"/>
<dbReference type="CDD" id="cd06529">
    <property type="entry name" value="S24_LexA-like"/>
    <property type="match status" value="1"/>
</dbReference>
<dbReference type="GO" id="GO:0006281">
    <property type="term" value="P:DNA repair"/>
    <property type="evidence" value="ECO:0007669"/>
    <property type="project" value="UniProtKB-UniRule"/>
</dbReference>
<dbReference type="GO" id="GO:0006260">
    <property type="term" value="P:DNA replication"/>
    <property type="evidence" value="ECO:0007669"/>
    <property type="project" value="UniProtKB-UniRule"/>
</dbReference>
<keyword evidence="4 12" id="KW-0227">DNA damage</keyword>
<dbReference type="SUPFAM" id="SSF46785">
    <property type="entry name" value="Winged helix' DNA-binding domain"/>
    <property type="match status" value="1"/>
</dbReference>
<evidence type="ECO:0000256" key="4">
    <source>
        <dbReference type="ARBA" id="ARBA00022763"/>
    </source>
</evidence>
<sequence length="207" mass="23225">MAELTSKDYEILDFIQSQLEQKGFPPSVREICDAVGLTSTATIHARLKKLEKHGKIIKESSKNRSIKVVNYKDNAVQPDLSDRYVDVPLYGKIAAGEPITAIQDNTETFPLPIHFVKNKDVFMLKVQGESMINAAILDGDYIIVQKQPEAENGEIVVALIENEYATVKTFYKEHGHVRLQPENDTMEPIILDTVSILGKVIGVFRKL</sequence>
<evidence type="ECO:0000256" key="12">
    <source>
        <dbReference type="HAMAP-Rule" id="MF_00015"/>
    </source>
</evidence>
<dbReference type="Proteomes" id="UP000824111">
    <property type="component" value="Unassembled WGS sequence"/>
</dbReference>
<dbReference type="InterPro" id="IPR006199">
    <property type="entry name" value="LexA_DNA-bd_dom"/>
</dbReference>
<keyword evidence="7 12" id="KW-0805">Transcription regulation</keyword>
<evidence type="ECO:0000256" key="13">
    <source>
        <dbReference type="RuleBase" id="RU003991"/>
    </source>
</evidence>
<keyword evidence="2 12" id="KW-0678">Repressor</keyword>
<comment type="caution">
    <text evidence="16">The sequence shown here is derived from an EMBL/GenBank/DDBJ whole genome shotgun (WGS) entry which is preliminary data.</text>
</comment>
<keyword evidence="6 12" id="KW-0068">Autocatalytic cleavage</keyword>
<dbReference type="EMBL" id="DVND01000050">
    <property type="protein sequence ID" value="HIU48113.1"/>
    <property type="molecule type" value="Genomic_DNA"/>
</dbReference>
<evidence type="ECO:0000259" key="15">
    <source>
        <dbReference type="Pfam" id="PF01726"/>
    </source>
</evidence>
<dbReference type="GO" id="GO:0004252">
    <property type="term" value="F:serine-type endopeptidase activity"/>
    <property type="evidence" value="ECO:0007669"/>
    <property type="project" value="UniProtKB-UniRule"/>
</dbReference>
<dbReference type="InterPro" id="IPR006200">
    <property type="entry name" value="LexA"/>
</dbReference>
<comment type="function">
    <text evidence="12">Represses a number of genes involved in the response to DNA damage (SOS response), including recA and lexA. In the presence of single-stranded DNA, RecA interacts with LexA causing an autocatalytic cleavage which disrupts the DNA-binding part of LexA, leading to derepression of the SOS regulon and eventually DNA repair.</text>
</comment>
<dbReference type="NCBIfam" id="TIGR00498">
    <property type="entry name" value="lexA"/>
    <property type="match status" value="1"/>
</dbReference>
<comment type="similarity">
    <text evidence="1 12 13">Belongs to the peptidase S24 family.</text>
</comment>
<dbReference type="Pfam" id="PF00717">
    <property type="entry name" value="Peptidase_S24"/>
    <property type="match status" value="1"/>
</dbReference>
<feature type="active site" description="For autocatalytic cleavage activity" evidence="12">
    <location>
        <position position="130"/>
    </location>
</feature>
<dbReference type="InterPro" id="IPR036388">
    <property type="entry name" value="WH-like_DNA-bd_sf"/>
</dbReference>
<keyword evidence="11 12" id="KW-0742">SOS response</keyword>
<feature type="active site" description="For autocatalytic cleavage activity" evidence="12">
    <location>
        <position position="168"/>
    </location>
</feature>
<evidence type="ECO:0000256" key="2">
    <source>
        <dbReference type="ARBA" id="ARBA00022491"/>
    </source>
</evidence>
<keyword evidence="3 12" id="KW-0235">DNA replication</keyword>
<dbReference type="InterPro" id="IPR006197">
    <property type="entry name" value="Peptidase_S24_LexA"/>
</dbReference>
<evidence type="ECO:0000256" key="10">
    <source>
        <dbReference type="ARBA" id="ARBA00023204"/>
    </source>
</evidence>
<dbReference type="PANTHER" id="PTHR33516:SF2">
    <property type="entry name" value="LEXA REPRESSOR-RELATED"/>
    <property type="match status" value="1"/>
</dbReference>
<accession>A0A9D1S6D2</accession>
<proteinExistence type="inferred from homology"/>
<protein>
    <recommendedName>
        <fullName evidence="12">LexA repressor</fullName>
        <ecNumber evidence="12">3.4.21.88</ecNumber>
    </recommendedName>
</protein>
<evidence type="ECO:0000313" key="17">
    <source>
        <dbReference type="Proteomes" id="UP000824111"/>
    </source>
</evidence>
<gene>
    <name evidence="12 16" type="primary">lexA</name>
    <name evidence="16" type="ORF">IAB04_01985</name>
</gene>
<dbReference type="InterPro" id="IPR036286">
    <property type="entry name" value="LexA/Signal_pep-like_sf"/>
</dbReference>
<dbReference type="FunFam" id="2.10.109.10:FF:000001">
    <property type="entry name" value="LexA repressor"/>
    <property type="match status" value="1"/>
</dbReference>
<feature type="site" description="Cleavage; by autolysis" evidence="12">
    <location>
        <begin position="95"/>
        <end position="96"/>
    </location>
</feature>
<evidence type="ECO:0000256" key="8">
    <source>
        <dbReference type="ARBA" id="ARBA00023125"/>
    </source>
</evidence>
<evidence type="ECO:0000256" key="7">
    <source>
        <dbReference type="ARBA" id="ARBA00023015"/>
    </source>
</evidence>
<dbReference type="GO" id="GO:0006508">
    <property type="term" value="P:proteolysis"/>
    <property type="evidence" value="ECO:0007669"/>
    <property type="project" value="InterPro"/>
</dbReference>
<feature type="domain" description="Peptidase S24/S26A/S26B/S26C" evidence="14">
    <location>
        <begin position="88"/>
        <end position="201"/>
    </location>
</feature>
<comment type="catalytic activity">
    <reaction evidence="12">
        <text>Hydrolysis of Ala-|-Gly bond in repressor LexA.</text>
        <dbReference type="EC" id="3.4.21.88"/>
    </reaction>
</comment>
<evidence type="ECO:0000259" key="14">
    <source>
        <dbReference type="Pfam" id="PF00717"/>
    </source>
</evidence>
<dbReference type="PANTHER" id="PTHR33516">
    <property type="entry name" value="LEXA REPRESSOR"/>
    <property type="match status" value="1"/>
</dbReference>
<evidence type="ECO:0000256" key="3">
    <source>
        <dbReference type="ARBA" id="ARBA00022705"/>
    </source>
</evidence>
<name>A0A9D1S6D2_9FIRM</name>
<dbReference type="GO" id="GO:0003677">
    <property type="term" value="F:DNA binding"/>
    <property type="evidence" value="ECO:0007669"/>
    <property type="project" value="UniProtKB-UniRule"/>
</dbReference>
<keyword evidence="8 12" id="KW-0238">DNA-binding</keyword>
<dbReference type="HAMAP" id="MF_00015">
    <property type="entry name" value="LexA"/>
    <property type="match status" value="1"/>
</dbReference>
<dbReference type="SUPFAM" id="SSF51306">
    <property type="entry name" value="LexA/Signal peptidase"/>
    <property type="match status" value="1"/>
</dbReference>
<evidence type="ECO:0000256" key="5">
    <source>
        <dbReference type="ARBA" id="ARBA00022801"/>
    </source>
</evidence>
<dbReference type="InterPro" id="IPR036390">
    <property type="entry name" value="WH_DNA-bd_sf"/>
</dbReference>
<evidence type="ECO:0000256" key="9">
    <source>
        <dbReference type="ARBA" id="ARBA00023163"/>
    </source>
</evidence>
<feature type="domain" description="LexA repressor DNA-binding" evidence="15">
    <location>
        <begin position="1"/>
        <end position="64"/>
    </location>
</feature>